<gene>
    <name evidence="1" type="ORF">LCGC14_1273050</name>
</gene>
<organism evidence="1">
    <name type="scientific">marine sediment metagenome</name>
    <dbReference type="NCBI Taxonomy" id="412755"/>
    <lineage>
        <taxon>unclassified sequences</taxon>
        <taxon>metagenomes</taxon>
        <taxon>ecological metagenomes</taxon>
    </lineage>
</organism>
<proteinExistence type="predicted"/>
<dbReference type="EMBL" id="LAZR01007163">
    <property type="protein sequence ID" value="KKM87034.1"/>
    <property type="molecule type" value="Genomic_DNA"/>
</dbReference>
<protein>
    <submittedName>
        <fullName evidence="1">Uncharacterized protein</fullName>
    </submittedName>
</protein>
<reference evidence="1" key="1">
    <citation type="journal article" date="2015" name="Nature">
        <title>Complex archaea that bridge the gap between prokaryotes and eukaryotes.</title>
        <authorList>
            <person name="Spang A."/>
            <person name="Saw J.H."/>
            <person name="Jorgensen S.L."/>
            <person name="Zaremba-Niedzwiedzka K."/>
            <person name="Martijn J."/>
            <person name="Lind A.E."/>
            <person name="van Eijk R."/>
            <person name="Schleper C."/>
            <person name="Guy L."/>
            <person name="Ettema T.J."/>
        </authorList>
    </citation>
    <scope>NUCLEOTIDE SEQUENCE</scope>
</reference>
<accession>A0A0F9KXG7</accession>
<dbReference type="AlphaFoldDB" id="A0A0F9KXG7"/>
<sequence>MAIYVILGRLKYGPKFTEVLVAKTFLSDAEEFCKKQIEKIDNPYLEVSWQKTELETK</sequence>
<name>A0A0F9KXG7_9ZZZZ</name>
<evidence type="ECO:0000313" key="1">
    <source>
        <dbReference type="EMBL" id="KKM87034.1"/>
    </source>
</evidence>
<comment type="caution">
    <text evidence="1">The sequence shown here is derived from an EMBL/GenBank/DDBJ whole genome shotgun (WGS) entry which is preliminary data.</text>
</comment>